<proteinExistence type="predicted"/>
<keyword evidence="1" id="KW-0472">Membrane</keyword>
<evidence type="ECO:0000313" key="2">
    <source>
        <dbReference type="EMBL" id="DAF45479.1"/>
    </source>
</evidence>
<feature type="transmembrane region" description="Helical" evidence="1">
    <location>
        <begin position="27"/>
        <end position="44"/>
    </location>
</feature>
<sequence>MVVDTIKKKRIMKITSGSEAVEMPGKLLLPFFFITAMALLLYIYRFGLRNLQRYCFGYCVALLFVEFCELRTELALCNLVAHLVEGAGELILYHDVGLVARVAGGLQGNHALADGIGPGTAVRKLDILVRLLGQVLAVERVEDELLDLILELTKINHLLFALGSCHDVTATRDKYQIQVALLDLDLLLLLVLRRQGRKHADQTRIGVHGSGYQEENQQQEGDVGLRSSIDIWCFSFIYCHCLFLFLLESTPNFSNYGRNEGCRKSDIGHQNARFGDDRFGVAEESVVLKVHDVDRVSGRVEVGHADDDDDQSQ</sequence>
<name>A0A8S5S456_9CAUD</name>
<reference evidence="2" key="1">
    <citation type="journal article" date="2021" name="Proc. Natl. Acad. Sci. U.S.A.">
        <title>A Catalog of Tens of Thousands of Viruses from Human Metagenomes Reveals Hidden Associations with Chronic Diseases.</title>
        <authorList>
            <person name="Tisza M.J."/>
            <person name="Buck C.B."/>
        </authorList>
    </citation>
    <scope>NUCLEOTIDE SEQUENCE</scope>
    <source>
        <strain evidence="2">CtBLh2</strain>
    </source>
</reference>
<keyword evidence="1" id="KW-0812">Transmembrane</keyword>
<organism evidence="2">
    <name type="scientific">Siphoviridae sp. ctBLh2</name>
    <dbReference type="NCBI Taxonomy" id="2827803"/>
    <lineage>
        <taxon>Viruses</taxon>
        <taxon>Duplodnaviria</taxon>
        <taxon>Heunggongvirae</taxon>
        <taxon>Uroviricota</taxon>
        <taxon>Caudoviricetes</taxon>
    </lineage>
</organism>
<protein>
    <submittedName>
        <fullName evidence="2">Uncharacterized protein</fullName>
    </submittedName>
</protein>
<dbReference type="EMBL" id="BK032514">
    <property type="protein sequence ID" value="DAF45479.1"/>
    <property type="molecule type" value="Genomic_DNA"/>
</dbReference>
<evidence type="ECO:0000256" key="1">
    <source>
        <dbReference type="SAM" id="Phobius"/>
    </source>
</evidence>
<keyword evidence="1" id="KW-1133">Transmembrane helix</keyword>
<accession>A0A8S5S456</accession>